<proteinExistence type="predicted"/>
<geneLocation type="plasmid" evidence="1 2">
    <name>pHH406</name>
</geneLocation>
<dbReference type="AlphaFoldDB" id="V5TTU5"/>
<accession>V5TTU5</accession>
<organism evidence="1 2">
    <name type="scientific">Haloarcula hispanica N601</name>
    <dbReference type="NCBI Taxonomy" id="1417673"/>
    <lineage>
        <taxon>Archaea</taxon>
        <taxon>Methanobacteriati</taxon>
        <taxon>Methanobacteriota</taxon>
        <taxon>Stenosarchaea group</taxon>
        <taxon>Halobacteria</taxon>
        <taxon>Halobacteriales</taxon>
        <taxon>Haloarculaceae</taxon>
        <taxon>Haloarcula</taxon>
    </lineage>
</organism>
<keyword evidence="2" id="KW-1185">Reference proteome</keyword>
<dbReference type="HOGENOM" id="CLU_3302619_0_0_2"/>
<dbReference type="KEGG" id="hhn:HISP_19950"/>
<sequence>MLNEIMGDEAVNRHYQLLKTDLEHSNNSQGLNRAPIQGI</sequence>
<evidence type="ECO:0000313" key="2">
    <source>
        <dbReference type="Proteomes" id="UP000018572"/>
    </source>
</evidence>
<keyword evidence="1" id="KW-0614">Plasmid</keyword>
<dbReference type="Proteomes" id="UP000018572">
    <property type="component" value="Plasmid pHH406"/>
</dbReference>
<protein>
    <submittedName>
        <fullName evidence="1">Uncharacterized protein</fullName>
    </submittedName>
</protein>
<dbReference type="EMBL" id="CP006887">
    <property type="protein sequence ID" value="AHB68367.1"/>
    <property type="molecule type" value="Genomic_DNA"/>
</dbReference>
<evidence type="ECO:0000313" key="1">
    <source>
        <dbReference type="EMBL" id="AHB68367.1"/>
    </source>
</evidence>
<reference evidence="1 2" key="1">
    <citation type="journal article" date="2014" name="Genome Announc.">
        <title>Complete Genome Sequence of the Extremely Halophilic Archaeon Haloarcula hispanica Strain N601.</title>
        <authorList>
            <person name="Ding J.Y."/>
            <person name="Chiang P.W."/>
            <person name="Hong M.J."/>
            <person name="Dyall-Smith M."/>
            <person name="Tang S.L."/>
        </authorList>
    </citation>
    <scope>NUCLEOTIDE SEQUENCE [LARGE SCALE GENOMIC DNA]</scope>
    <source>
        <strain evidence="1 2">N601</strain>
    </source>
</reference>
<name>V5TTU5_HALHI</name>
<gene>
    <name evidence="1" type="ORF">HISP_19950</name>
</gene>